<evidence type="ECO:0000313" key="3">
    <source>
        <dbReference type="Proteomes" id="UP000554482"/>
    </source>
</evidence>
<protein>
    <submittedName>
        <fullName evidence="2">Uncharacterized protein</fullName>
    </submittedName>
</protein>
<keyword evidence="1" id="KW-0732">Signal</keyword>
<dbReference type="SUPFAM" id="SSF51110">
    <property type="entry name" value="alpha-D-mannose-specific plant lectins"/>
    <property type="match status" value="1"/>
</dbReference>
<proteinExistence type="predicted"/>
<organism evidence="2 3">
    <name type="scientific">Thalictrum thalictroides</name>
    <name type="common">Rue-anemone</name>
    <name type="synonym">Anemone thalictroides</name>
    <dbReference type="NCBI Taxonomy" id="46969"/>
    <lineage>
        <taxon>Eukaryota</taxon>
        <taxon>Viridiplantae</taxon>
        <taxon>Streptophyta</taxon>
        <taxon>Embryophyta</taxon>
        <taxon>Tracheophyta</taxon>
        <taxon>Spermatophyta</taxon>
        <taxon>Magnoliopsida</taxon>
        <taxon>Ranunculales</taxon>
        <taxon>Ranunculaceae</taxon>
        <taxon>Thalictroideae</taxon>
        <taxon>Thalictrum</taxon>
    </lineage>
</organism>
<dbReference type="AlphaFoldDB" id="A0A7J6UUV7"/>
<dbReference type="InterPro" id="IPR036426">
    <property type="entry name" value="Bulb-type_lectin_dom_sf"/>
</dbReference>
<sequence length="79" mass="8724">MASKCVTISIAQHITILLIIVTFCNADDVLLCGENLYSGNSLEYNNCLNNATRLQYILVLYDIYSDYPIWATNTGGLAS</sequence>
<comment type="caution">
    <text evidence="2">The sequence shown here is derived from an EMBL/GenBank/DDBJ whole genome shotgun (WGS) entry which is preliminary data.</text>
</comment>
<dbReference type="Proteomes" id="UP000554482">
    <property type="component" value="Unassembled WGS sequence"/>
</dbReference>
<evidence type="ECO:0000313" key="2">
    <source>
        <dbReference type="EMBL" id="KAF5176258.1"/>
    </source>
</evidence>
<gene>
    <name evidence="2" type="ORF">FRX31_034154</name>
</gene>
<keyword evidence="3" id="KW-1185">Reference proteome</keyword>
<dbReference type="EMBL" id="JABWDY010043004">
    <property type="protein sequence ID" value="KAF5176258.1"/>
    <property type="molecule type" value="Genomic_DNA"/>
</dbReference>
<feature type="chain" id="PRO_5029500045" evidence="1">
    <location>
        <begin position="27"/>
        <end position="79"/>
    </location>
</feature>
<reference evidence="2 3" key="1">
    <citation type="submission" date="2020-06" db="EMBL/GenBank/DDBJ databases">
        <title>Transcriptomic and genomic resources for Thalictrum thalictroides and T. hernandezii: Facilitating candidate gene discovery in an emerging model plant lineage.</title>
        <authorList>
            <person name="Arias T."/>
            <person name="Riano-Pachon D.M."/>
            <person name="Di Stilio V.S."/>
        </authorList>
    </citation>
    <scope>NUCLEOTIDE SEQUENCE [LARGE SCALE GENOMIC DNA]</scope>
    <source>
        <strain evidence="3">cv. WT478/WT964</strain>
        <tissue evidence="2">Leaves</tissue>
    </source>
</reference>
<name>A0A7J6UUV7_THATH</name>
<evidence type="ECO:0000256" key="1">
    <source>
        <dbReference type="SAM" id="SignalP"/>
    </source>
</evidence>
<accession>A0A7J6UUV7</accession>
<feature type="signal peptide" evidence="1">
    <location>
        <begin position="1"/>
        <end position="26"/>
    </location>
</feature>